<accession>A0A7V8RJW5</accession>
<gene>
    <name evidence="2" type="ORF">FHK92_08515</name>
</gene>
<evidence type="ECO:0000313" key="2">
    <source>
        <dbReference type="EMBL" id="MBA1377851.1"/>
    </source>
</evidence>
<sequence>MRCWSRCIASTPPSPEGTALASSRASSLPQWSAVKQPPVGASLLAMASFQTTKKSPQMITHLRAF</sequence>
<comment type="caution">
    <text evidence="2">The sequence shown here is derived from an EMBL/GenBank/DDBJ whole genome shotgun (WGS) entry which is preliminary data.</text>
</comment>
<dbReference type="EMBL" id="VDLV01000010">
    <property type="protein sequence ID" value="MBA1377851.1"/>
    <property type="molecule type" value="Genomic_DNA"/>
</dbReference>
<dbReference type="AlphaFoldDB" id="A0A7V8RJW5"/>
<evidence type="ECO:0000256" key="1">
    <source>
        <dbReference type="SAM" id="MobiDB-lite"/>
    </source>
</evidence>
<reference evidence="2 3" key="1">
    <citation type="submission" date="2019-06" db="EMBL/GenBank/DDBJ databases">
        <title>Analysis of the biodiversity of Brassica napus bacterial endophytes for the selection of potential efficient biofertilizers for rapeseed crops.</title>
        <authorList>
            <person name="Jimenez-Gomez A."/>
            <person name="Saati-Santamaria Z."/>
            <person name="Menendez E."/>
            <person name="Rivas R."/>
            <person name="Mateos P.F."/>
            <person name="Velazquez E."/>
            <person name="Garcia-Fraile P."/>
        </authorList>
    </citation>
    <scope>NUCLEOTIDE SEQUENCE [LARGE SCALE GENOMIC DNA]</scope>
    <source>
        <strain evidence="2 3">CDVBN10</strain>
    </source>
</reference>
<feature type="region of interest" description="Disordered" evidence="1">
    <location>
        <begin position="1"/>
        <end position="22"/>
    </location>
</feature>
<protein>
    <submittedName>
        <fullName evidence="2">Uncharacterized protein</fullName>
    </submittedName>
</protein>
<evidence type="ECO:0000313" key="3">
    <source>
        <dbReference type="Proteomes" id="UP000572407"/>
    </source>
</evidence>
<name>A0A7V8RJW5_9PSED</name>
<dbReference type="Proteomes" id="UP000572407">
    <property type="component" value="Unassembled WGS sequence"/>
</dbReference>
<proteinExistence type="predicted"/>
<organism evidence="2 3">
    <name type="scientific">Pseudomonas brassicacearum subsp. neoaurantiaca</name>
    <dbReference type="NCBI Taxonomy" id="494916"/>
    <lineage>
        <taxon>Bacteria</taxon>
        <taxon>Pseudomonadati</taxon>
        <taxon>Pseudomonadota</taxon>
        <taxon>Gammaproteobacteria</taxon>
        <taxon>Pseudomonadales</taxon>
        <taxon>Pseudomonadaceae</taxon>
        <taxon>Pseudomonas</taxon>
    </lineage>
</organism>